<evidence type="ECO:0000313" key="1">
    <source>
        <dbReference type="EMBL" id="MBE1566563.1"/>
    </source>
</evidence>
<accession>A0ABR9KY78</accession>
<dbReference type="RefSeq" id="WP_192781564.1">
    <property type="nucleotide sequence ID" value="NZ_BAAASY010000032.1"/>
</dbReference>
<sequence length="221" mass="23328">MSQISINQSCGDGCAEQVTINVNCTCKPTQPPAPQPRLTEASLYGFATCTVLPQYCTFKVTPTPGPYLMGATAILPAGVSLASIGVAVLEPGVGEMSHESRVAVYVGGVAEKAGQSLHLPELFTGGTGWRWANLDKPVMAAEEDRPVWLVAQVPSFATHMPTFLSCAATTGFGFVNGLRPRNVLVQGATQLPQIFEADAVPFTPRPEIPLMAGVSYPIVKP</sequence>
<organism evidence="1 2">
    <name type="scientific">Nonomuraea africana</name>
    <dbReference type="NCBI Taxonomy" id="46171"/>
    <lineage>
        <taxon>Bacteria</taxon>
        <taxon>Bacillati</taxon>
        <taxon>Actinomycetota</taxon>
        <taxon>Actinomycetes</taxon>
        <taxon>Streptosporangiales</taxon>
        <taxon>Streptosporangiaceae</taxon>
        <taxon>Nonomuraea</taxon>
    </lineage>
</organism>
<gene>
    <name evidence="1" type="ORF">H4W81_009435</name>
</gene>
<proteinExistence type="predicted"/>
<comment type="caution">
    <text evidence="1">The sequence shown here is derived from an EMBL/GenBank/DDBJ whole genome shotgun (WGS) entry which is preliminary data.</text>
</comment>
<keyword evidence="2" id="KW-1185">Reference proteome</keyword>
<protein>
    <submittedName>
        <fullName evidence="1">Uncharacterized protein</fullName>
    </submittedName>
</protein>
<name>A0ABR9KY78_9ACTN</name>
<reference evidence="1 2" key="1">
    <citation type="submission" date="2020-10" db="EMBL/GenBank/DDBJ databases">
        <title>Sequencing the genomes of 1000 actinobacteria strains.</title>
        <authorList>
            <person name="Klenk H.-P."/>
        </authorList>
    </citation>
    <scope>NUCLEOTIDE SEQUENCE [LARGE SCALE GENOMIC DNA]</scope>
    <source>
        <strain evidence="1 2">DSM 43748</strain>
    </source>
</reference>
<dbReference type="Proteomes" id="UP000661607">
    <property type="component" value="Unassembled WGS sequence"/>
</dbReference>
<evidence type="ECO:0000313" key="2">
    <source>
        <dbReference type="Proteomes" id="UP000661607"/>
    </source>
</evidence>
<dbReference type="EMBL" id="JADBEF010000002">
    <property type="protein sequence ID" value="MBE1566563.1"/>
    <property type="molecule type" value="Genomic_DNA"/>
</dbReference>